<evidence type="ECO:0000256" key="1">
    <source>
        <dbReference type="SAM" id="MobiDB-lite"/>
    </source>
</evidence>
<dbReference type="Proteomes" id="UP000479710">
    <property type="component" value="Unassembled WGS sequence"/>
</dbReference>
<feature type="compositionally biased region" description="Pro residues" evidence="1">
    <location>
        <begin position="38"/>
        <end position="56"/>
    </location>
</feature>
<organism evidence="2 3">
    <name type="scientific">Oryza meyeriana var. granulata</name>
    <dbReference type="NCBI Taxonomy" id="110450"/>
    <lineage>
        <taxon>Eukaryota</taxon>
        <taxon>Viridiplantae</taxon>
        <taxon>Streptophyta</taxon>
        <taxon>Embryophyta</taxon>
        <taxon>Tracheophyta</taxon>
        <taxon>Spermatophyta</taxon>
        <taxon>Magnoliopsida</taxon>
        <taxon>Liliopsida</taxon>
        <taxon>Poales</taxon>
        <taxon>Poaceae</taxon>
        <taxon>BOP clade</taxon>
        <taxon>Oryzoideae</taxon>
        <taxon>Oryzeae</taxon>
        <taxon>Oryzinae</taxon>
        <taxon>Oryza</taxon>
        <taxon>Oryza meyeriana</taxon>
    </lineage>
</organism>
<sequence>MAAVAGRARMTHGKNEAAHGMAASFRRAQSSTSVASSPSPPPPCPTPPPPPPPPLISPFLSPRWMELRFRRRLEVRLQRNRESRGRDACATHLLRVDPAMLATTEDIHRAAIELAEACPHDAVATASTSVTVEVVAAAAAPVMMMHQEDMAAPSYGYACYENKEFEQVWAATSTGRWMGMSTAAPVAAMSHSGATDDRVGASSFELNQLCSSYTTIM</sequence>
<protein>
    <submittedName>
        <fullName evidence="2">Uncharacterized protein</fullName>
    </submittedName>
</protein>
<evidence type="ECO:0000313" key="3">
    <source>
        <dbReference type="Proteomes" id="UP000479710"/>
    </source>
</evidence>
<name>A0A6G1DKH6_9ORYZ</name>
<evidence type="ECO:0000313" key="2">
    <source>
        <dbReference type="EMBL" id="KAF0912624.1"/>
    </source>
</evidence>
<dbReference type="AlphaFoldDB" id="A0A6G1DKH6"/>
<reference evidence="2 3" key="1">
    <citation type="submission" date="2019-11" db="EMBL/GenBank/DDBJ databases">
        <title>Whole genome sequence of Oryza granulata.</title>
        <authorList>
            <person name="Li W."/>
        </authorList>
    </citation>
    <scope>NUCLEOTIDE SEQUENCE [LARGE SCALE GENOMIC DNA]</scope>
    <source>
        <strain evidence="3">cv. Menghai</strain>
        <tissue evidence="2">Leaf</tissue>
    </source>
</reference>
<accession>A0A6G1DKH6</accession>
<gene>
    <name evidence="2" type="ORF">E2562_015298</name>
</gene>
<dbReference type="EMBL" id="SPHZ02000006">
    <property type="protein sequence ID" value="KAF0912624.1"/>
    <property type="molecule type" value="Genomic_DNA"/>
</dbReference>
<keyword evidence="3" id="KW-1185">Reference proteome</keyword>
<feature type="region of interest" description="Disordered" evidence="1">
    <location>
        <begin position="1"/>
        <end position="57"/>
    </location>
</feature>
<comment type="caution">
    <text evidence="2">The sequence shown here is derived from an EMBL/GenBank/DDBJ whole genome shotgun (WGS) entry which is preliminary data.</text>
</comment>
<proteinExistence type="predicted"/>